<dbReference type="GO" id="GO:0005886">
    <property type="term" value="C:plasma membrane"/>
    <property type="evidence" value="ECO:0007669"/>
    <property type="project" value="UniProtKB-SubCell"/>
</dbReference>
<dbReference type="InterPro" id="IPR013525">
    <property type="entry name" value="ABC2_TM"/>
</dbReference>
<feature type="transmembrane region" description="Helical" evidence="9">
    <location>
        <begin position="192"/>
        <end position="210"/>
    </location>
</feature>
<feature type="transmembrane region" description="Helical" evidence="9">
    <location>
        <begin position="82"/>
        <end position="101"/>
    </location>
</feature>
<feature type="transmembrane region" description="Helical" evidence="9">
    <location>
        <begin position="59"/>
        <end position="76"/>
    </location>
</feature>
<keyword evidence="8 9" id="KW-0472">Membrane</keyword>
<feature type="transmembrane region" description="Helical" evidence="9">
    <location>
        <begin position="159"/>
        <end position="180"/>
    </location>
</feature>
<dbReference type="GO" id="GO:0015920">
    <property type="term" value="P:lipopolysaccharide transport"/>
    <property type="evidence" value="ECO:0007669"/>
    <property type="project" value="TreeGrafter"/>
</dbReference>
<keyword evidence="4 9" id="KW-1003">Cell membrane</keyword>
<dbReference type="InterPro" id="IPR047817">
    <property type="entry name" value="ABC2_TM_bact-type"/>
</dbReference>
<evidence type="ECO:0000256" key="2">
    <source>
        <dbReference type="ARBA" id="ARBA00007783"/>
    </source>
</evidence>
<dbReference type="PROSITE" id="PS51012">
    <property type="entry name" value="ABC_TM2"/>
    <property type="match status" value="1"/>
</dbReference>
<comment type="caution">
    <text evidence="11">The sequence shown here is derived from an EMBL/GenBank/DDBJ whole genome shotgun (WGS) entry which is preliminary data.</text>
</comment>
<dbReference type="eggNOG" id="COG1682">
    <property type="taxonomic scope" value="Bacteria"/>
</dbReference>
<dbReference type="STRING" id="1229780.BN381_10120"/>
<dbReference type="AlphaFoldDB" id="R4YVH6"/>
<evidence type="ECO:0000256" key="4">
    <source>
        <dbReference type="ARBA" id="ARBA00022475"/>
    </source>
</evidence>
<keyword evidence="3 9" id="KW-0813">Transport</keyword>
<dbReference type="Pfam" id="PF01061">
    <property type="entry name" value="ABC2_membrane"/>
    <property type="match status" value="1"/>
</dbReference>
<keyword evidence="7 9" id="KW-1133">Transmembrane helix</keyword>
<comment type="subcellular location">
    <subcellularLocation>
        <location evidence="1">Cell inner membrane</location>
        <topology evidence="1">Multi-pass membrane protein</topology>
    </subcellularLocation>
    <subcellularLocation>
        <location evidence="9">Cell membrane</location>
        <topology evidence="9">Multi-pass membrane protein</topology>
    </subcellularLocation>
</comment>
<evidence type="ECO:0000256" key="8">
    <source>
        <dbReference type="ARBA" id="ARBA00023136"/>
    </source>
</evidence>
<feature type="transmembrane region" description="Helical" evidence="9">
    <location>
        <begin position="251"/>
        <end position="269"/>
    </location>
</feature>
<sequence length="279" mass="31439">MPPDVTPPLRPVAAQEPLFTYLRQMWQRRDFATALPMEEVRARHQDTLLGNLWHITNPLLTVLVYYVIFGVILSGSRGVDHYLLWLTIGVFAYNLTSKTVLSGAGAITSNEGLIRAVKFPRALLPVSVTFSHIITFWFELGMLAGLAIVMGLYPNPRWLAIPFFLAIQTGFNLGFAMIVARLNDGFRDVAQIVPFLFRLGVYASGVMFPLDKIADRVQGPLLLLVELNPFASYLNLYRWSFLGLPLSVKQFGVAVGWSVLALVWGFRFFRRAELRYGRG</sequence>
<evidence type="ECO:0000256" key="6">
    <source>
        <dbReference type="ARBA" id="ARBA00022692"/>
    </source>
</evidence>
<dbReference type="RefSeq" id="WP_012222758.1">
    <property type="nucleotide sequence ID" value="NZ_HG422565.1"/>
</dbReference>
<keyword evidence="5" id="KW-0997">Cell inner membrane</keyword>
<comment type="similarity">
    <text evidence="2 9">Belongs to the ABC-2 integral membrane protein family.</text>
</comment>
<feature type="domain" description="ABC transmembrane type-2" evidence="10">
    <location>
        <begin position="49"/>
        <end position="272"/>
    </location>
</feature>
<reference evidence="11 12" key="1">
    <citation type="journal article" date="2013" name="ISME J.">
        <title>Metabolic model for the filamentous 'Candidatus Microthrix parvicella' based on genomic and metagenomic analyses.</title>
        <authorList>
            <person name="Jon McIlroy S."/>
            <person name="Kristiansen R."/>
            <person name="Albertsen M."/>
            <person name="Michael Karst S."/>
            <person name="Rossetti S."/>
            <person name="Lund Nielsen J."/>
            <person name="Tandoi V."/>
            <person name="James Seviour R."/>
            <person name="Nielsen P.H."/>
        </authorList>
    </citation>
    <scope>NUCLEOTIDE SEQUENCE [LARGE SCALE GENOMIC DNA]</scope>
    <source>
        <strain evidence="11 12">RN1</strain>
    </source>
</reference>
<dbReference type="EMBL" id="CANL01000001">
    <property type="protein sequence ID" value="CCM61889.1"/>
    <property type="molecule type" value="Genomic_DNA"/>
</dbReference>
<evidence type="ECO:0000313" key="11">
    <source>
        <dbReference type="EMBL" id="CCM61889.1"/>
    </source>
</evidence>
<evidence type="ECO:0000256" key="1">
    <source>
        <dbReference type="ARBA" id="ARBA00004429"/>
    </source>
</evidence>
<protein>
    <recommendedName>
        <fullName evidence="9">Transport permease protein</fullName>
    </recommendedName>
</protein>
<dbReference type="PANTHER" id="PTHR30413">
    <property type="entry name" value="INNER MEMBRANE TRANSPORT PERMEASE"/>
    <property type="match status" value="1"/>
</dbReference>
<accession>R4YVH6</accession>
<dbReference type="HOGENOM" id="CLU_060703_4_0_11"/>
<dbReference type="OrthoDB" id="4186295at2"/>
<evidence type="ECO:0000256" key="7">
    <source>
        <dbReference type="ARBA" id="ARBA00022989"/>
    </source>
</evidence>
<gene>
    <name evidence="11" type="ORF">BN381_10120</name>
</gene>
<keyword evidence="12" id="KW-1185">Reference proteome</keyword>
<keyword evidence="6 9" id="KW-0812">Transmembrane</keyword>
<dbReference type="GO" id="GO:0140359">
    <property type="term" value="F:ABC-type transporter activity"/>
    <property type="evidence" value="ECO:0007669"/>
    <property type="project" value="InterPro"/>
</dbReference>
<proteinExistence type="inferred from homology"/>
<organism evidence="11 12">
    <name type="scientific">Candidatus Neomicrothrix parvicella RN1</name>
    <dbReference type="NCBI Taxonomy" id="1229780"/>
    <lineage>
        <taxon>Bacteria</taxon>
        <taxon>Bacillati</taxon>
        <taxon>Actinomycetota</taxon>
        <taxon>Acidimicrobiia</taxon>
        <taxon>Acidimicrobiales</taxon>
        <taxon>Microthrixaceae</taxon>
        <taxon>Candidatus Neomicrothrix</taxon>
    </lineage>
</organism>
<evidence type="ECO:0000256" key="9">
    <source>
        <dbReference type="RuleBase" id="RU361157"/>
    </source>
</evidence>
<name>R4YVH6_9ACTN</name>
<feature type="transmembrane region" description="Helical" evidence="9">
    <location>
        <begin position="122"/>
        <end position="153"/>
    </location>
</feature>
<evidence type="ECO:0000256" key="5">
    <source>
        <dbReference type="ARBA" id="ARBA00022519"/>
    </source>
</evidence>
<evidence type="ECO:0000256" key="3">
    <source>
        <dbReference type="ARBA" id="ARBA00022448"/>
    </source>
</evidence>
<dbReference type="PANTHER" id="PTHR30413:SF8">
    <property type="entry name" value="TRANSPORT PERMEASE PROTEIN"/>
    <property type="match status" value="1"/>
</dbReference>
<evidence type="ECO:0000259" key="10">
    <source>
        <dbReference type="PROSITE" id="PS51012"/>
    </source>
</evidence>
<dbReference type="Proteomes" id="UP000018291">
    <property type="component" value="Unassembled WGS sequence"/>
</dbReference>
<evidence type="ECO:0000313" key="12">
    <source>
        <dbReference type="Proteomes" id="UP000018291"/>
    </source>
</evidence>